<dbReference type="AlphaFoldDB" id="A0A8J6BRY2"/>
<gene>
    <name evidence="1" type="ORF">GUJ93_ZPchr0012g20703</name>
</gene>
<protein>
    <submittedName>
        <fullName evidence="1">Uncharacterized protein</fullName>
    </submittedName>
</protein>
<accession>A0A8J6BRY2</accession>
<evidence type="ECO:0000313" key="2">
    <source>
        <dbReference type="Proteomes" id="UP000729402"/>
    </source>
</evidence>
<dbReference type="EMBL" id="JAAALK010000080">
    <property type="protein sequence ID" value="KAG8091421.1"/>
    <property type="molecule type" value="Genomic_DNA"/>
</dbReference>
<organism evidence="1 2">
    <name type="scientific">Zizania palustris</name>
    <name type="common">Northern wild rice</name>
    <dbReference type="NCBI Taxonomy" id="103762"/>
    <lineage>
        <taxon>Eukaryota</taxon>
        <taxon>Viridiplantae</taxon>
        <taxon>Streptophyta</taxon>
        <taxon>Embryophyta</taxon>
        <taxon>Tracheophyta</taxon>
        <taxon>Spermatophyta</taxon>
        <taxon>Magnoliopsida</taxon>
        <taxon>Liliopsida</taxon>
        <taxon>Poales</taxon>
        <taxon>Poaceae</taxon>
        <taxon>BOP clade</taxon>
        <taxon>Oryzoideae</taxon>
        <taxon>Oryzeae</taxon>
        <taxon>Zizaniinae</taxon>
        <taxon>Zizania</taxon>
    </lineage>
</organism>
<name>A0A8J6BRY2_ZIZPA</name>
<keyword evidence="2" id="KW-1185">Reference proteome</keyword>
<evidence type="ECO:0000313" key="1">
    <source>
        <dbReference type="EMBL" id="KAG8091421.1"/>
    </source>
</evidence>
<dbReference type="Proteomes" id="UP000729402">
    <property type="component" value="Unassembled WGS sequence"/>
</dbReference>
<comment type="caution">
    <text evidence="1">The sequence shown here is derived from an EMBL/GenBank/DDBJ whole genome shotgun (WGS) entry which is preliminary data.</text>
</comment>
<reference evidence="1" key="1">
    <citation type="journal article" date="2021" name="bioRxiv">
        <title>Whole Genome Assembly and Annotation of Northern Wild Rice, Zizania palustris L., Supports a Whole Genome Duplication in the Zizania Genus.</title>
        <authorList>
            <person name="Haas M."/>
            <person name="Kono T."/>
            <person name="Macchietto M."/>
            <person name="Millas R."/>
            <person name="McGilp L."/>
            <person name="Shao M."/>
            <person name="Duquette J."/>
            <person name="Hirsch C.N."/>
            <person name="Kimball J."/>
        </authorList>
    </citation>
    <scope>NUCLEOTIDE SEQUENCE</scope>
    <source>
        <tissue evidence="1">Fresh leaf tissue</tissue>
    </source>
</reference>
<proteinExistence type="predicted"/>
<reference evidence="1" key="2">
    <citation type="submission" date="2021-02" db="EMBL/GenBank/DDBJ databases">
        <authorList>
            <person name="Kimball J.A."/>
            <person name="Haas M.W."/>
            <person name="Macchietto M."/>
            <person name="Kono T."/>
            <person name="Duquette J."/>
            <person name="Shao M."/>
        </authorList>
    </citation>
    <scope>NUCLEOTIDE SEQUENCE</scope>
    <source>
        <tissue evidence="1">Fresh leaf tissue</tissue>
    </source>
</reference>
<sequence>MPRSSMEVVASAMLKTPTLATLIGCFHYSTRLLASLSLLLPSLTPREGHSGKGSWAEVGVGQLHAKGRVAGHCWHRAEPEGW</sequence>